<protein>
    <recommendedName>
        <fullName evidence="3">Minor tail protein</fullName>
    </recommendedName>
</protein>
<evidence type="ECO:0008006" key="3">
    <source>
        <dbReference type="Google" id="ProtNLM"/>
    </source>
</evidence>
<comment type="caution">
    <text evidence="1">The sequence shown here is derived from an EMBL/GenBank/DDBJ whole genome shotgun (WGS) entry which is preliminary data.</text>
</comment>
<proteinExistence type="predicted"/>
<organism evidence="1 2">
    <name type="scientific">Streptomyces synnematoformans</name>
    <dbReference type="NCBI Taxonomy" id="415721"/>
    <lineage>
        <taxon>Bacteria</taxon>
        <taxon>Bacillati</taxon>
        <taxon>Actinomycetota</taxon>
        <taxon>Actinomycetes</taxon>
        <taxon>Kitasatosporales</taxon>
        <taxon>Streptomycetaceae</taxon>
        <taxon>Streptomyces</taxon>
    </lineage>
</organism>
<dbReference type="EMBL" id="BAAAPF010000003">
    <property type="protein sequence ID" value="GAA2108250.1"/>
    <property type="molecule type" value="Genomic_DNA"/>
</dbReference>
<dbReference type="RefSeq" id="WP_344287190.1">
    <property type="nucleotide sequence ID" value="NZ_BAAAPF010000003.1"/>
</dbReference>
<evidence type="ECO:0000313" key="1">
    <source>
        <dbReference type="EMBL" id="GAA2108250.1"/>
    </source>
</evidence>
<name>A0ABN2XBT3_9ACTN</name>
<sequence length="313" mass="32941">MAQNSWPNSSYNSGAVTEAEYERTASRLSDDGIDGSPVQAAVVTAGTGLQVLVAADRYAIVRGFAWSSGSTAVPLTISANASGQHRTDWVCLRLDRADWTVRAVVKEGTPGSGSPSLIRNNATTGVWEIPLALVSVPNGAGSVTVTRYEQFIGGRVSPCTSSTRPILPRRGDQIHETDTGRWLGWDGSAWRVLYDDSGVVVVDGSATPWSINVATVLERRTGVVCLRLGAFERTGGNLGGGTDSRLPVAIPSTYRHPNRDMHGIVYGATGAGRVTVYAANNTNGRAGEIWLTNHSGVPSGTSVTGSTISWVVG</sequence>
<keyword evidence="2" id="KW-1185">Reference proteome</keyword>
<gene>
    <name evidence="1" type="ORF">GCM10009802_03950</name>
</gene>
<dbReference type="Proteomes" id="UP001500443">
    <property type="component" value="Unassembled WGS sequence"/>
</dbReference>
<accession>A0ABN2XBT3</accession>
<evidence type="ECO:0000313" key="2">
    <source>
        <dbReference type="Proteomes" id="UP001500443"/>
    </source>
</evidence>
<reference evidence="1 2" key="1">
    <citation type="journal article" date="2019" name="Int. J. Syst. Evol. Microbiol.">
        <title>The Global Catalogue of Microorganisms (GCM) 10K type strain sequencing project: providing services to taxonomists for standard genome sequencing and annotation.</title>
        <authorList>
            <consortium name="The Broad Institute Genomics Platform"/>
            <consortium name="The Broad Institute Genome Sequencing Center for Infectious Disease"/>
            <person name="Wu L."/>
            <person name="Ma J."/>
        </authorList>
    </citation>
    <scope>NUCLEOTIDE SEQUENCE [LARGE SCALE GENOMIC DNA]</scope>
    <source>
        <strain evidence="1 2">JCM 15481</strain>
    </source>
</reference>